<dbReference type="GeneID" id="90952134"/>
<organism evidence="1 2">
    <name type="scientific">Penicillium digitatum</name>
    <name type="common">Green mold</name>
    <dbReference type="NCBI Taxonomy" id="36651"/>
    <lineage>
        <taxon>Eukaryota</taxon>
        <taxon>Fungi</taxon>
        <taxon>Dikarya</taxon>
        <taxon>Ascomycota</taxon>
        <taxon>Pezizomycotina</taxon>
        <taxon>Eurotiomycetes</taxon>
        <taxon>Eurotiomycetidae</taxon>
        <taxon>Eurotiales</taxon>
        <taxon>Aspergillaceae</taxon>
        <taxon>Penicillium</taxon>
    </lineage>
</organism>
<reference evidence="1 2" key="1">
    <citation type="submission" date="2020-08" db="EMBL/GenBank/DDBJ databases">
        <title>The completed genome sequence of the pathogenic ascomycete fungus Penicillium digitatum.</title>
        <authorList>
            <person name="Wang M."/>
        </authorList>
    </citation>
    <scope>NUCLEOTIDE SEQUENCE [LARGE SCALE GENOMIC DNA]</scope>
    <source>
        <strain evidence="1 2">PdW03</strain>
    </source>
</reference>
<proteinExistence type="predicted"/>
<name>A0A7T7BMP8_PENDI</name>
<gene>
    <name evidence="1" type="ORF">Pdw03_0352</name>
</gene>
<evidence type="ECO:0000313" key="1">
    <source>
        <dbReference type="EMBL" id="QQK45454.1"/>
    </source>
</evidence>
<evidence type="ECO:0000313" key="2">
    <source>
        <dbReference type="Proteomes" id="UP000595662"/>
    </source>
</evidence>
<protein>
    <submittedName>
        <fullName evidence="1">Uncharacterized protein</fullName>
    </submittedName>
</protein>
<accession>A0A7T7BMP8</accession>
<dbReference type="AlphaFoldDB" id="A0A7T7BMP8"/>
<dbReference type="EMBL" id="CP060777">
    <property type="protein sequence ID" value="QQK45454.1"/>
    <property type="molecule type" value="Genomic_DNA"/>
</dbReference>
<dbReference type="Proteomes" id="UP000595662">
    <property type="component" value="Chromosome 4"/>
</dbReference>
<sequence>MVLSRETYKILATVLIHRRSQTTYSNFDPCNRSSPWNFAESFIRDLMVHTGLRRISYCRMTSAGAIRSDLSLLNFDFWLQAIRNREAVSFKFGENPTVRAS</sequence>
<dbReference type="RefSeq" id="XP_065957303.1">
    <property type="nucleotide sequence ID" value="XM_066099576.1"/>
</dbReference>